<dbReference type="Proteomes" id="UP001158067">
    <property type="component" value="Unassembled WGS sequence"/>
</dbReference>
<dbReference type="Pfam" id="PF07624">
    <property type="entry name" value="PSD2"/>
    <property type="match status" value="1"/>
</dbReference>
<protein>
    <submittedName>
        <fullName evidence="7">Planctomycete cytochrome C</fullName>
    </submittedName>
</protein>
<evidence type="ECO:0000259" key="2">
    <source>
        <dbReference type="Pfam" id="PF07626"/>
    </source>
</evidence>
<evidence type="ECO:0000259" key="3">
    <source>
        <dbReference type="Pfam" id="PF07627"/>
    </source>
</evidence>
<dbReference type="InterPro" id="IPR013042">
    <property type="entry name" value="DUF1592"/>
</dbReference>
<dbReference type="Pfam" id="PF07635">
    <property type="entry name" value="PSCyt1"/>
    <property type="match status" value="1"/>
</dbReference>
<dbReference type="InterPro" id="IPR013036">
    <property type="entry name" value="DUF1587"/>
</dbReference>
<feature type="domain" description="DUF1587" evidence="2">
    <location>
        <begin position="116"/>
        <end position="179"/>
    </location>
</feature>
<dbReference type="RefSeq" id="WP_283431906.1">
    <property type="nucleotide sequence ID" value="NZ_FXUG01000003.1"/>
</dbReference>
<evidence type="ECO:0000313" key="7">
    <source>
        <dbReference type="EMBL" id="SMP50444.1"/>
    </source>
</evidence>
<dbReference type="Pfam" id="PF07627">
    <property type="entry name" value="PSCyt3"/>
    <property type="match status" value="1"/>
</dbReference>
<comment type="caution">
    <text evidence="7">The sequence shown here is derived from an EMBL/GenBank/DDBJ whole genome shotgun (WGS) entry which is preliminary data.</text>
</comment>
<feature type="domain" description="DUF1592" evidence="4">
    <location>
        <begin position="461"/>
        <end position="588"/>
    </location>
</feature>
<dbReference type="InterPro" id="IPR013043">
    <property type="entry name" value="DUF1595"/>
</dbReference>
<dbReference type="EMBL" id="FXUG01000003">
    <property type="protein sequence ID" value="SMP50444.1"/>
    <property type="molecule type" value="Genomic_DNA"/>
</dbReference>
<keyword evidence="8" id="KW-1185">Reference proteome</keyword>
<evidence type="ECO:0000313" key="8">
    <source>
        <dbReference type="Proteomes" id="UP001158067"/>
    </source>
</evidence>
<dbReference type="InterPro" id="IPR013039">
    <property type="entry name" value="DUF1588"/>
</dbReference>
<feature type="domain" description="DUF1595" evidence="6">
    <location>
        <begin position="388"/>
        <end position="453"/>
    </location>
</feature>
<gene>
    <name evidence="7" type="ORF">SAMN06265222_10396</name>
</gene>
<evidence type="ECO:0000259" key="4">
    <source>
        <dbReference type="Pfam" id="PF07631"/>
    </source>
</evidence>
<dbReference type="Pfam" id="PF07631">
    <property type="entry name" value="PSD4"/>
    <property type="match status" value="1"/>
</dbReference>
<feature type="domain" description="DUF1588" evidence="3">
    <location>
        <begin position="626"/>
        <end position="722"/>
    </location>
</feature>
<dbReference type="Pfam" id="PF07637">
    <property type="entry name" value="PSD5"/>
    <property type="match status" value="1"/>
</dbReference>
<reference evidence="7 8" key="1">
    <citation type="submission" date="2017-05" db="EMBL/GenBank/DDBJ databases">
        <authorList>
            <person name="Varghese N."/>
            <person name="Submissions S."/>
        </authorList>
    </citation>
    <scope>NUCLEOTIDE SEQUENCE [LARGE SCALE GENOMIC DNA]</scope>
    <source>
        <strain evidence="7 8">DSM 25457</strain>
    </source>
</reference>
<evidence type="ECO:0000259" key="6">
    <source>
        <dbReference type="Pfam" id="PF07637"/>
    </source>
</evidence>
<dbReference type="InterPro" id="IPR011429">
    <property type="entry name" value="Cyt_c_Planctomycete-type"/>
</dbReference>
<evidence type="ECO:0000259" key="5">
    <source>
        <dbReference type="Pfam" id="PF07635"/>
    </source>
</evidence>
<dbReference type="Pfam" id="PF07626">
    <property type="entry name" value="PSD3"/>
    <property type="match status" value="1"/>
</dbReference>
<evidence type="ECO:0000259" key="1">
    <source>
        <dbReference type="Pfam" id="PF07624"/>
    </source>
</evidence>
<dbReference type="InterPro" id="IPR011478">
    <property type="entry name" value="DUF1585"/>
</dbReference>
<sequence>MTANPHICLIAAAEIESIRVPAQAMSFVRNHCLDCHDGESGEGGFDVESLAKSLADEGNVKKWVRVFDRVQNGEMPPPDEGRLAAGTLKRFLPPLSKAIDDAQRQRHASDGRVQSRRLTNRQLQNTLNDLLCIDVPLAATMSPEQRTHGFVHLAETQTMSHFHLQSHLSVVDAALDAAFDRAMEADQSWQLDLPAKKIANKRPGQRNREPEMRNELAVTWSSRMPFYGRIRSTKVPESGWYRIKLKASAIKPPAEHGVWCSVRSGECTAGAPLMTWIGGFEATNQAKDLTYQAWLLKGHLLEIRPCDVTLKKAITKNGQVGYGECESQDVSGVGLHQLTIERVFPGGDVATVRKRLFGSVPLVWDKKLKRSFPDVSAVDPSATQAYLAKQLARFAQYAFRRPASPEDLKLFVGFALDTIKEHRDLPRGQAYYQGLRAGYRVILCSPRFLYFTEPADESGRLDSWAIASRLSYFLCNTTPDKELLLAARLGRLDDPNELRRQTDRLLATPAGKSFIPEFTAHWLDLIDIDFTEPDKRLFNDFDIAVQDAMLSETHLFLGKLLKENRPIAELVNADYTFLNNRLARYYGIDGELQKMNVDVSDQMQLVSFSGARPGKQSNKNKVNSRRGGLLAHGSILKVTANGNDTSPVLRGIWVCERILGMEIPPPPANVPAVEPDIRGATTIRELLAKHEADTSCASCHKNFDPPGFALENFDAGGKWRDQYRQLVKGKYKRGGKVDPSYQMVDGRKFNSFDQYREMIASDADVLARNLASQFLVYATGATIQFSDRTHLDAIVAGSRRSRYGVRSILDEVIASKPFLHK</sequence>
<feature type="domain" description="DUF1585" evidence="1">
    <location>
        <begin position="745"/>
        <end position="818"/>
    </location>
</feature>
<accession>A0ABY1PZF7</accession>
<organism evidence="7 8">
    <name type="scientific">Neorhodopirellula lusitana</name>
    <dbReference type="NCBI Taxonomy" id="445327"/>
    <lineage>
        <taxon>Bacteria</taxon>
        <taxon>Pseudomonadati</taxon>
        <taxon>Planctomycetota</taxon>
        <taxon>Planctomycetia</taxon>
        <taxon>Pirellulales</taxon>
        <taxon>Pirellulaceae</taxon>
        <taxon>Neorhodopirellula</taxon>
    </lineage>
</organism>
<proteinExistence type="predicted"/>
<name>A0ABY1PZF7_9BACT</name>
<feature type="domain" description="Cytochrome C Planctomycete-type" evidence="5">
    <location>
        <begin position="32"/>
        <end position="79"/>
    </location>
</feature>